<dbReference type="InterPro" id="IPR001093">
    <property type="entry name" value="IMP_DH_GMPRt"/>
</dbReference>
<name>A0AAP0PVF6_9MAGN</name>
<keyword evidence="4" id="KW-1185">Reference proteome</keyword>
<sequence length="261" mass="27967">MDTVSESSMAVSMAALGGIAIVHYNNTPSDQYSIIRSAKSRRIPFASDPIFKSPSDFIDSGDDFASSPCVFVTRNGDSKSELLGLVSRSNWAKLREIGVRVGDCIEAAAGSSRYDFDQAASFLARNAVDWAPLVSGEDREVVDMFSAEDVERIRGFPKLGLPSLGADGDFMVGAAMGTREEDKERLEHLVRAGANVVVLDSSPLSALSLSLSHRSLLSGRSVLTALCSSRTFYPSLTALEPTFPSSLSLTALSHRNLSPKP</sequence>
<dbReference type="InterPro" id="IPR005990">
    <property type="entry name" value="IMP_DH"/>
</dbReference>
<dbReference type="GO" id="GO:0006183">
    <property type="term" value="P:GTP biosynthetic process"/>
    <property type="evidence" value="ECO:0007669"/>
    <property type="project" value="TreeGrafter"/>
</dbReference>
<evidence type="ECO:0000313" key="3">
    <source>
        <dbReference type="EMBL" id="KAK9157942.1"/>
    </source>
</evidence>
<dbReference type="PANTHER" id="PTHR11911">
    <property type="entry name" value="INOSINE-5-MONOPHOSPHATE DEHYDROGENASE RELATED"/>
    <property type="match status" value="1"/>
</dbReference>
<reference evidence="3 4" key="1">
    <citation type="submission" date="2024-01" db="EMBL/GenBank/DDBJ databases">
        <title>Genome assemblies of Stephania.</title>
        <authorList>
            <person name="Yang L."/>
        </authorList>
    </citation>
    <scope>NUCLEOTIDE SEQUENCE [LARGE SCALE GENOMIC DNA]</scope>
    <source>
        <strain evidence="3">JXDWG</strain>
        <tissue evidence="3">Leaf</tissue>
    </source>
</reference>
<evidence type="ECO:0000313" key="4">
    <source>
        <dbReference type="Proteomes" id="UP001419268"/>
    </source>
</evidence>
<accession>A0AAP0PVF6</accession>
<comment type="similarity">
    <text evidence="1">Belongs to the IMPDH/GMPR family.</text>
</comment>
<dbReference type="PANTHER" id="PTHR11911:SF111">
    <property type="entry name" value="INOSINE-5'-MONOPHOSPHATE DEHYDROGENASE"/>
    <property type="match status" value="1"/>
</dbReference>
<dbReference type="EMBL" id="JBBNAG010000002">
    <property type="protein sequence ID" value="KAK9157942.1"/>
    <property type="molecule type" value="Genomic_DNA"/>
</dbReference>
<proteinExistence type="inferred from homology"/>
<dbReference type="Proteomes" id="UP001419268">
    <property type="component" value="Unassembled WGS sequence"/>
</dbReference>
<protein>
    <recommendedName>
        <fullName evidence="2">IMP dehydrogenase/GMP reductase domain-containing protein</fullName>
    </recommendedName>
</protein>
<dbReference type="SUPFAM" id="SSF51412">
    <property type="entry name" value="Inosine monophosphate dehydrogenase (IMPDH)"/>
    <property type="match status" value="1"/>
</dbReference>
<organism evidence="3 4">
    <name type="scientific">Stephania cephalantha</name>
    <dbReference type="NCBI Taxonomy" id="152367"/>
    <lineage>
        <taxon>Eukaryota</taxon>
        <taxon>Viridiplantae</taxon>
        <taxon>Streptophyta</taxon>
        <taxon>Embryophyta</taxon>
        <taxon>Tracheophyta</taxon>
        <taxon>Spermatophyta</taxon>
        <taxon>Magnoliopsida</taxon>
        <taxon>Ranunculales</taxon>
        <taxon>Menispermaceae</taxon>
        <taxon>Menispermoideae</taxon>
        <taxon>Cissampelideae</taxon>
        <taxon>Stephania</taxon>
    </lineage>
</organism>
<evidence type="ECO:0000256" key="1">
    <source>
        <dbReference type="ARBA" id="ARBA00005502"/>
    </source>
</evidence>
<gene>
    <name evidence="3" type="ORF">Scep_004516</name>
</gene>
<dbReference type="GO" id="GO:0005737">
    <property type="term" value="C:cytoplasm"/>
    <property type="evidence" value="ECO:0007669"/>
    <property type="project" value="TreeGrafter"/>
</dbReference>
<dbReference type="Gene3D" id="3.20.20.70">
    <property type="entry name" value="Aldolase class I"/>
    <property type="match status" value="1"/>
</dbReference>
<feature type="domain" description="IMP dehydrogenase/GMP reductase" evidence="2">
    <location>
        <begin position="1"/>
        <end position="202"/>
    </location>
</feature>
<dbReference type="GO" id="GO:0003938">
    <property type="term" value="F:IMP dehydrogenase activity"/>
    <property type="evidence" value="ECO:0007669"/>
    <property type="project" value="InterPro"/>
</dbReference>
<dbReference type="AlphaFoldDB" id="A0AAP0PVF6"/>
<dbReference type="Pfam" id="PF00478">
    <property type="entry name" value="IMPDH"/>
    <property type="match status" value="1"/>
</dbReference>
<evidence type="ECO:0000259" key="2">
    <source>
        <dbReference type="Pfam" id="PF00478"/>
    </source>
</evidence>
<dbReference type="InterPro" id="IPR013785">
    <property type="entry name" value="Aldolase_TIM"/>
</dbReference>
<comment type="caution">
    <text evidence="3">The sequence shown here is derived from an EMBL/GenBank/DDBJ whole genome shotgun (WGS) entry which is preliminary data.</text>
</comment>